<dbReference type="InterPro" id="IPR001509">
    <property type="entry name" value="Epimerase_deHydtase"/>
</dbReference>
<keyword evidence="3" id="KW-1185">Reference proteome</keyword>
<reference evidence="2 3" key="1">
    <citation type="submission" date="2020-08" db="EMBL/GenBank/DDBJ databases">
        <title>Sequencing the genomes of 1000 actinobacteria strains.</title>
        <authorList>
            <person name="Klenk H.-P."/>
        </authorList>
    </citation>
    <scope>NUCLEOTIDE SEQUENCE [LARGE SCALE GENOMIC DNA]</scope>
    <source>
        <strain evidence="2 3">DSM 45362</strain>
    </source>
</reference>
<dbReference type="Proteomes" id="UP000587527">
    <property type="component" value="Unassembled WGS sequence"/>
</dbReference>
<organism evidence="2 3">
    <name type="scientific">Allocatelliglobosispora scoriae</name>
    <dbReference type="NCBI Taxonomy" id="643052"/>
    <lineage>
        <taxon>Bacteria</taxon>
        <taxon>Bacillati</taxon>
        <taxon>Actinomycetota</taxon>
        <taxon>Actinomycetes</taxon>
        <taxon>Micromonosporales</taxon>
        <taxon>Micromonosporaceae</taxon>
        <taxon>Allocatelliglobosispora</taxon>
    </lineage>
</organism>
<dbReference type="Gene3D" id="3.40.50.720">
    <property type="entry name" value="NAD(P)-binding Rossmann-like Domain"/>
    <property type="match status" value="1"/>
</dbReference>
<accession>A0A841BZI8</accession>
<feature type="domain" description="NAD-dependent epimerase/dehydratase" evidence="1">
    <location>
        <begin position="3"/>
        <end position="209"/>
    </location>
</feature>
<dbReference type="EMBL" id="JACHMN010000003">
    <property type="protein sequence ID" value="MBB5874577.1"/>
    <property type="molecule type" value="Genomic_DNA"/>
</dbReference>
<gene>
    <name evidence="2" type="ORF">F4553_008011</name>
</gene>
<name>A0A841BZI8_9ACTN</name>
<dbReference type="GO" id="GO:0004029">
    <property type="term" value="F:aldehyde dehydrogenase (NAD+) activity"/>
    <property type="evidence" value="ECO:0007669"/>
    <property type="project" value="TreeGrafter"/>
</dbReference>
<dbReference type="AlphaFoldDB" id="A0A841BZI8"/>
<dbReference type="InterPro" id="IPR036291">
    <property type="entry name" value="NAD(P)-bd_dom_sf"/>
</dbReference>
<comment type="caution">
    <text evidence="2">The sequence shown here is derived from an EMBL/GenBank/DDBJ whole genome shotgun (WGS) entry which is preliminary data.</text>
</comment>
<protein>
    <submittedName>
        <fullName evidence="2">Nucleoside-diphosphate-sugar epimerase</fullName>
    </submittedName>
</protein>
<dbReference type="SUPFAM" id="SSF51735">
    <property type="entry name" value="NAD(P)-binding Rossmann-fold domains"/>
    <property type="match status" value="1"/>
</dbReference>
<dbReference type="GO" id="GO:0005737">
    <property type="term" value="C:cytoplasm"/>
    <property type="evidence" value="ECO:0007669"/>
    <property type="project" value="TreeGrafter"/>
</dbReference>
<dbReference type="InterPro" id="IPR051783">
    <property type="entry name" value="NAD(P)-dependent_oxidoreduct"/>
</dbReference>
<proteinExistence type="predicted"/>
<evidence type="ECO:0000313" key="3">
    <source>
        <dbReference type="Proteomes" id="UP000587527"/>
    </source>
</evidence>
<evidence type="ECO:0000259" key="1">
    <source>
        <dbReference type="Pfam" id="PF01370"/>
    </source>
</evidence>
<evidence type="ECO:0000313" key="2">
    <source>
        <dbReference type="EMBL" id="MBB5874577.1"/>
    </source>
</evidence>
<dbReference type="PANTHER" id="PTHR48079:SF6">
    <property type="entry name" value="NAD(P)-BINDING DOMAIN-CONTAINING PROTEIN-RELATED"/>
    <property type="match status" value="1"/>
</dbReference>
<dbReference type="RefSeq" id="WP_184846805.1">
    <property type="nucleotide sequence ID" value="NZ_JACHMN010000003.1"/>
</dbReference>
<dbReference type="Pfam" id="PF01370">
    <property type="entry name" value="Epimerase"/>
    <property type="match status" value="1"/>
</dbReference>
<dbReference type="PANTHER" id="PTHR48079">
    <property type="entry name" value="PROTEIN YEEZ"/>
    <property type="match status" value="1"/>
</dbReference>
<dbReference type="CDD" id="cd05262">
    <property type="entry name" value="SDR_a7"/>
    <property type="match status" value="1"/>
</dbReference>
<sequence>MRIFVTGASGWIGSAVIPELLSAGHHVLGLARSDAAAESVARLGAEAHRGDLGDLDSLRAGAAAADGVIHLGYSHDFTQMEAAARTDLAVIDAIGTALEGTERPFVVAAGVLGLAPGRVATEQDVPDPAGHPRNAGVRTAMGYATRGVRVSSVRFAPTVHGPGDHGFIAILVGIAREKGVSAYIDDGGNRWPAVHRLDAANLVRLAVDAAPAGAALHATAEEGVPTREIAEAIGRGLGLPVVSIPAEQAGEHFGWMGRIFGGDAAASSSATQRLLGWNPTHPGLIADLEAGYYFKK</sequence>